<protein>
    <submittedName>
        <fullName evidence="1">Uncharacterized protein</fullName>
    </submittedName>
</protein>
<proteinExistence type="predicted"/>
<dbReference type="EMBL" id="CAIY01000076">
    <property type="protein sequence ID" value="CCH68047.1"/>
    <property type="molecule type" value="Genomic_DNA"/>
</dbReference>
<evidence type="ECO:0000313" key="2">
    <source>
        <dbReference type="Proteomes" id="UP000053051"/>
    </source>
</evidence>
<keyword evidence="2" id="KW-1185">Reference proteome</keyword>
<organism evidence="1 2">
    <name type="scientific">Richelia intracellularis HH01</name>
    <dbReference type="NCBI Taxonomy" id="1165094"/>
    <lineage>
        <taxon>Bacteria</taxon>
        <taxon>Bacillati</taxon>
        <taxon>Cyanobacteriota</taxon>
        <taxon>Cyanophyceae</taxon>
        <taxon>Nostocales</taxon>
        <taxon>Nostocaceae</taxon>
        <taxon>Richelia</taxon>
    </lineage>
</organism>
<reference evidence="1 2" key="1">
    <citation type="submission" date="2012-05" db="EMBL/GenBank/DDBJ databases">
        <authorList>
            <person name="Hilton J."/>
        </authorList>
    </citation>
    <scope>NUCLEOTIDE SEQUENCE [LARGE SCALE GENOMIC DNA]</scope>
    <source>
        <strain evidence="1 2">HH01</strain>
    </source>
</reference>
<accession>M1X010</accession>
<dbReference type="AlphaFoldDB" id="M1X010"/>
<evidence type="ECO:0000313" key="1">
    <source>
        <dbReference type="EMBL" id="CCH68047.1"/>
    </source>
</evidence>
<name>M1X010_9NOST</name>
<comment type="caution">
    <text evidence="1">The sequence shown here is derived from an EMBL/GenBank/DDBJ whole genome shotgun (WGS) entry which is preliminary data.</text>
</comment>
<dbReference type="Proteomes" id="UP000053051">
    <property type="component" value="Unassembled WGS sequence"/>
</dbReference>
<sequence length="46" mass="5270">MINAKLLIFLTDKYTCLIYIIALIVSGLEITKFEDISQNHSGIYYS</sequence>
<gene>
    <name evidence="1" type="ORF">RINTHH_18920</name>
</gene>
<reference evidence="2" key="2">
    <citation type="submission" date="2016-01" db="EMBL/GenBank/DDBJ databases">
        <title>Diatom-associated endosymboitic cyanobacterium lacks core nitrogen metabolism enzymes.</title>
        <authorList>
            <person name="Hilton J.A."/>
            <person name="Foster R.A."/>
            <person name="Tripp H.J."/>
            <person name="Carter B.J."/>
            <person name="Zehr J.P."/>
            <person name="Villareal T.A."/>
        </authorList>
    </citation>
    <scope>NUCLEOTIDE SEQUENCE [LARGE SCALE GENOMIC DNA]</scope>
    <source>
        <strain evidence="2">HH01</strain>
    </source>
</reference>